<dbReference type="Proteomes" id="UP000528432">
    <property type="component" value="Unassembled WGS sequence"/>
</dbReference>
<evidence type="ECO:0000256" key="1">
    <source>
        <dbReference type="SAM" id="Coils"/>
    </source>
</evidence>
<keyword evidence="1" id="KW-0175">Coiled coil</keyword>
<dbReference type="GO" id="GO:0000150">
    <property type="term" value="F:DNA strand exchange activity"/>
    <property type="evidence" value="ECO:0007669"/>
    <property type="project" value="InterPro"/>
</dbReference>
<dbReference type="RefSeq" id="WP_171303669.1">
    <property type="nucleotide sequence ID" value="NZ_JABFIF010000018.1"/>
</dbReference>
<feature type="coiled-coil region" evidence="1">
    <location>
        <begin position="308"/>
        <end position="384"/>
    </location>
</feature>
<dbReference type="Pfam" id="PF00239">
    <property type="entry name" value="Resolvase"/>
    <property type="match status" value="1"/>
</dbReference>
<dbReference type="InterPro" id="IPR050639">
    <property type="entry name" value="SSR_resolvase"/>
</dbReference>
<dbReference type="CDD" id="cd03770">
    <property type="entry name" value="SR_TndX_transposase"/>
    <property type="match status" value="1"/>
</dbReference>
<protein>
    <submittedName>
        <fullName evidence="4">DUF4368 domain-containing protein</fullName>
    </submittedName>
</protein>
<gene>
    <name evidence="4" type="ORF">HMJ28_09140</name>
</gene>
<dbReference type="Gene3D" id="3.90.1750.20">
    <property type="entry name" value="Putative Large Serine Recombinase, Chain B, Domain 2"/>
    <property type="match status" value="1"/>
</dbReference>
<dbReference type="GO" id="GO:0003677">
    <property type="term" value="F:DNA binding"/>
    <property type="evidence" value="ECO:0007669"/>
    <property type="project" value="InterPro"/>
</dbReference>
<dbReference type="InterPro" id="IPR006119">
    <property type="entry name" value="Resolv_N"/>
</dbReference>
<evidence type="ECO:0000313" key="5">
    <source>
        <dbReference type="Proteomes" id="UP000528432"/>
    </source>
</evidence>
<dbReference type="InterPro" id="IPR025378">
    <property type="entry name" value="DUF4368"/>
</dbReference>
<dbReference type="SMART" id="SM00857">
    <property type="entry name" value="Resolvase"/>
    <property type="match status" value="1"/>
</dbReference>
<dbReference type="InterPro" id="IPR036162">
    <property type="entry name" value="Resolvase-like_N_sf"/>
</dbReference>
<organism evidence="4 5">
    <name type="scientific">Clostridium cochlearium</name>
    <dbReference type="NCBI Taxonomy" id="1494"/>
    <lineage>
        <taxon>Bacteria</taxon>
        <taxon>Bacillati</taxon>
        <taxon>Bacillota</taxon>
        <taxon>Clostridia</taxon>
        <taxon>Eubacteriales</taxon>
        <taxon>Clostridiaceae</taxon>
        <taxon>Clostridium</taxon>
    </lineage>
</organism>
<name>A0A7Y3XZ87_CLOCO</name>
<dbReference type="Pfam" id="PF07508">
    <property type="entry name" value="Recombinase"/>
    <property type="match status" value="1"/>
</dbReference>
<dbReference type="PROSITE" id="PS51737">
    <property type="entry name" value="RECOMBINASE_DNA_BIND"/>
    <property type="match status" value="1"/>
</dbReference>
<proteinExistence type="predicted"/>
<dbReference type="InterPro" id="IPR038109">
    <property type="entry name" value="DNA_bind_recomb_sf"/>
</dbReference>
<dbReference type="PANTHER" id="PTHR30461:SF23">
    <property type="entry name" value="DNA RECOMBINASE-RELATED"/>
    <property type="match status" value="1"/>
</dbReference>
<sequence length="446" mass="51302">MNRQSTFSTIRKSTLAFEEAKITALYCRLSRDDELAGDSNSIVNQKAILKKYAEDNGFRNIEFYVDDGVSGTTFDRPGFNRMIADVESGRIGTIIIKDMSRFGRDYLKVGYYTEIMFPEADVRFIAINNGIDSANQADSDFTPFLNIINEWYAKDTSKKIRAVFKSKGQSGKPLCTNPPYGYIKDPEDKLHWIIDEKAAEVVRDIFRLCMAGFGPTQIAKQLEKRCIDTPTVHLRKMGINTPARPPENPYAWSARTVADILAKMEYLGHTVNFKTSKKSYKSKVKILNNPEDWLVFKNTHEAIIDEGTKELAKELRQSQKEYEQAQTRIADIDKIIRKLYEDNVMGKISEERFYKMSAEYEAEQKALEERISKLKHTIDTANEQSLNTDRFLALVKKYTEITELDAEIIQEFIDKIIVFKAEKVDGRRTQRIQIFYNCIGVIDLPN</sequence>
<dbReference type="PANTHER" id="PTHR30461">
    <property type="entry name" value="DNA-INVERTASE FROM LAMBDOID PROPHAGE"/>
    <property type="match status" value="1"/>
</dbReference>
<dbReference type="SUPFAM" id="SSF53041">
    <property type="entry name" value="Resolvase-like"/>
    <property type="match status" value="1"/>
</dbReference>
<evidence type="ECO:0000259" key="2">
    <source>
        <dbReference type="PROSITE" id="PS51736"/>
    </source>
</evidence>
<dbReference type="Gene3D" id="3.40.50.1390">
    <property type="entry name" value="Resolvase, N-terminal catalytic domain"/>
    <property type="match status" value="1"/>
</dbReference>
<feature type="domain" description="Resolvase/invertase-type recombinase catalytic" evidence="2">
    <location>
        <begin position="22"/>
        <end position="171"/>
    </location>
</feature>
<reference evidence="4 5" key="1">
    <citation type="submission" date="2020-05" db="EMBL/GenBank/DDBJ databases">
        <title>Draft genome sequence of Clostridium cochlearium strain AGROS13 isolated from a sheep dairy farm in New Zealand.</title>
        <authorList>
            <person name="Gupta T.B."/>
            <person name="Jauregui R."/>
            <person name="Risson A.N."/>
            <person name="Brightwell G."/>
            <person name="Maclean P."/>
        </authorList>
    </citation>
    <scope>NUCLEOTIDE SEQUENCE [LARGE SCALE GENOMIC DNA]</scope>
    <source>
        <strain evidence="4 5">AGROS13</strain>
    </source>
</reference>
<dbReference type="Pfam" id="PF14287">
    <property type="entry name" value="DUF4368"/>
    <property type="match status" value="1"/>
</dbReference>
<comment type="caution">
    <text evidence="4">The sequence shown here is derived from an EMBL/GenBank/DDBJ whole genome shotgun (WGS) entry which is preliminary data.</text>
</comment>
<dbReference type="InterPro" id="IPR011109">
    <property type="entry name" value="DNA_bind_recombinase_dom"/>
</dbReference>
<accession>A0A7Y3XZ87</accession>
<dbReference type="PROSITE" id="PS51736">
    <property type="entry name" value="RECOMBINASES_3"/>
    <property type="match status" value="1"/>
</dbReference>
<dbReference type="AlphaFoldDB" id="A0A7Y3XZ87"/>
<evidence type="ECO:0000259" key="3">
    <source>
        <dbReference type="PROSITE" id="PS51737"/>
    </source>
</evidence>
<dbReference type="EMBL" id="JABFIF010000018">
    <property type="protein sequence ID" value="NOH16549.1"/>
    <property type="molecule type" value="Genomic_DNA"/>
</dbReference>
<evidence type="ECO:0000313" key="4">
    <source>
        <dbReference type="EMBL" id="NOH16549.1"/>
    </source>
</evidence>
<feature type="domain" description="Recombinase" evidence="3">
    <location>
        <begin position="179"/>
        <end position="322"/>
    </location>
</feature>